<reference key="1">
    <citation type="journal article" date="2019" name="Genes (Basel)">
        <title>A High-Quality De novo Genome Assembly from a Single Mosquito Using PacBio Sequencing.</title>
        <authorList>
            <person name="Kingan S.B."/>
            <person name="Heaton H."/>
            <person name="Cudini J."/>
            <person name="Lambert C.C."/>
            <person name="Baybayan P."/>
            <person name="Galvin B.D."/>
            <person name="Durbin R."/>
            <person name="Korlach J."/>
            <person name="Lawniczak M.K.N."/>
        </authorList>
    </citation>
    <scope>NUCLEOTIDE SEQUENCE [LARGE SCALE GENOMIC DNA]</scope>
    <source>
        <strain>Mali-NIH</strain>
    </source>
</reference>
<comment type="cofactor">
    <cofactor evidence="17 19">
        <name>Zn(2+)</name>
        <dbReference type="ChEBI" id="CHEBI:29105"/>
    </cofactor>
    <text evidence="17 19">Binds 1 zinc ion per subunit.</text>
</comment>
<reference evidence="24" key="2">
    <citation type="submission" date="2020-05" db="UniProtKB">
        <authorList>
            <consortium name="EnsemblMetazoa"/>
        </authorList>
    </citation>
    <scope>IDENTIFICATION</scope>
    <source>
        <strain evidence="24">Ngousso</strain>
    </source>
</reference>
<keyword evidence="15" id="KW-0449">Lipoprotein</keyword>
<dbReference type="Pfam" id="PF17900">
    <property type="entry name" value="Peptidase_M1_N"/>
    <property type="match status" value="1"/>
</dbReference>
<dbReference type="VEuPathDB" id="VectorBase:ACMO_002993"/>
<evidence type="ECO:0000313" key="25">
    <source>
        <dbReference type="Proteomes" id="UP001105220"/>
    </source>
</evidence>
<evidence type="ECO:0000256" key="5">
    <source>
        <dbReference type="ARBA" id="ARBA00022622"/>
    </source>
</evidence>
<dbReference type="InterPro" id="IPR001930">
    <property type="entry name" value="Peptidase_M1"/>
</dbReference>
<keyword evidence="8" id="KW-0732">Signal</keyword>
<dbReference type="EnsemblMetazoa" id="ACON013155-RA">
    <property type="protein sequence ID" value="ACON013155-PA"/>
    <property type="gene ID" value="ACON013155"/>
</dbReference>
<evidence type="ECO:0000256" key="11">
    <source>
        <dbReference type="ARBA" id="ARBA00023049"/>
    </source>
</evidence>
<feature type="site" description="Transition state stabilizer" evidence="18">
    <location>
        <position position="470"/>
    </location>
</feature>
<dbReference type="Pfam" id="PF01433">
    <property type="entry name" value="Peptidase_M1"/>
    <property type="match status" value="1"/>
</dbReference>
<evidence type="ECO:0000256" key="13">
    <source>
        <dbReference type="ARBA" id="ARBA00023157"/>
    </source>
</evidence>
<dbReference type="PANTHER" id="PTHR11533:SF290">
    <property type="entry name" value="AMINOPEPTIDASE"/>
    <property type="match status" value="1"/>
</dbReference>
<evidence type="ECO:0000256" key="6">
    <source>
        <dbReference type="ARBA" id="ARBA00022670"/>
    </source>
</evidence>
<feature type="domain" description="Aminopeptidase N-like N-terminal" evidence="23">
    <location>
        <begin position="87"/>
        <end position="280"/>
    </location>
</feature>
<dbReference type="InterPro" id="IPR024571">
    <property type="entry name" value="ERAP1-like_C_dom"/>
</dbReference>
<dbReference type="VEuPathDB" id="VectorBase:ACON2_041838"/>
<organism evidence="24 25">
    <name type="scientific">Anopheles coluzzii</name>
    <name type="common">African malaria mosquito</name>
    <dbReference type="NCBI Taxonomy" id="1518534"/>
    <lineage>
        <taxon>Eukaryota</taxon>
        <taxon>Metazoa</taxon>
        <taxon>Ecdysozoa</taxon>
        <taxon>Arthropoda</taxon>
        <taxon>Hexapoda</taxon>
        <taxon>Insecta</taxon>
        <taxon>Pterygota</taxon>
        <taxon>Neoptera</taxon>
        <taxon>Endopterygota</taxon>
        <taxon>Diptera</taxon>
        <taxon>Nematocera</taxon>
        <taxon>Culicoidea</taxon>
        <taxon>Culicidae</taxon>
        <taxon>Anophelinae</taxon>
        <taxon>Anopheles</taxon>
    </lineage>
</organism>
<dbReference type="GO" id="GO:0042277">
    <property type="term" value="F:peptide binding"/>
    <property type="evidence" value="ECO:0007669"/>
    <property type="project" value="TreeGrafter"/>
</dbReference>
<feature type="active site" description="Proton acceptor" evidence="16">
    <location>
        <position position="385"/>
    </location>
</feature>
<evidence type="ECO:0000259" key="21">
    <source>
        <dbReference type="Pfam" id="PF01433"/>
    </source>
</evidence>
<comment type="catalytic activity">
    <reaction evidence="1">
        <text>Release of an N-terminal amino acid, Xaa-|-Yaa- from a peptide, amide or arylamide. Xaa is preferably Ala, but may be most amino acids including Pro (slow action). When a terminal hydrophobic residue is followed by a prolyl residue, the two may be released as an intact Xaa-Pro dipeptide.</text>
        <dbReference type="EC" id="3.4.11.2"/>
    </reaction>
</comment>
<evidence type="ECO:0000256" key="1">
    <source>
        <dbReference type="ARBA" id="ARBA00000098"/>
    </source>
</evidence>
<proteinExistence type="inferred from homology"/>
<dbReference type="GO" id="GO:0098552">
    <property type="term" value="C:side of membrane"/>
    <property type="evidence" value="ECO:0007669"/>
    <property type="project" value="UniProtKB-KW"/>
</dbReference>
<dbReference type="FunFam" id="1.10.390.10:FF:000019">
    <property type="entry name" value="Aminopeptidase"/>
    <property type="match status" value="1"/>
</dbReference>
<evidence type="ECO:0000256" key="4">
    <source>
        <dbReference type="ARBA" id="ARBA00022475"/>
    </source>
</evidence>
<name>A0A6E8W814_ANOCL</name>
<evidence type="ECO:0000256" key="8">
    <source>
        <dbReference type="ARBA" id="ARBA00022729"/>
    </source>
</evidence>
<sequence>MISPWYKTWSILRGTPQCLAPDEMVLHLGKNIVLLLLVVSSSTLAVFGQRSAAHPEWNNREFAPAPDTSSPRDDSIDQSYRLPTDTVPTHYTIRLHTDLHTGSRAFSGIVDIEFDVIVPTDAIVVHNRDLLIASAALYAKDQDGLLVEFGFPHHEFDQRTEQLTFHPGQVLPIGSYVLTVEYSGLLQTSSNSGFFLKSYVNDDGERRYVGTTQFESTNARMAFPCYDEPLLKAGFTLWITHIAEYNAVSNMPVEEVVPSEEHEGYVTTKFGPTPKMSSYLLAFGVSDFVALEDGNQQLYARPNAMDEAEFGLEAGVKILDALSEYTYVNYYDYMPKLSQMAIPDRGGGAMENWGLVKYAETGLLFDPARNTYRTRKGIAVVVAHELAHQWFGDLVGPQWWSYIWLNEGFANLYGYIGADLAYPSERYWDLYAVENVQNAFGPDATDSTRPMTQDATTPSAISGLFDSIAYDKSGSVLNMFRMVLGDDNFRAGLKVYLLNRQLDGAVADDLYAGLQAAIDDKDVLPDGYTVKQLMDSWTTEPGYPVLTVRRNYNDGSAILSQERFYADKRSPNANVWYIPYSFASASNPDFEDLSDFQWLSTKAERIETGASADEWIIFNKQQTGYYRVNYDAHNWLMIANALREDPSVIHRFNRAQLINDAFNLARAGRHDLALTLDLLRYLSNEHEYAPWAAANGVLNYFYNKLRGTANYHDFIVYVDALIGPVFDSLGDIATVPEDETLLDKYLKQLISTWACRVGYTECLRQTAEALHTAVETNTPVHPDVSYVVYCYGLKGATDDEYRWLFDQMINSNNEAERQLLIDALGCAQDQSQLISLLTVAIGSNSELNSLLNGERSRIVSSIYSAGRFGVEAMIEALSDPLLAQEFVGRFGQGTLNNVVSNVASRTNNDGELEQLEQFLAALGDLISPETAAAAVRTVKTNAAWFETYEGVLSTTYFSDFTN</sequence>
<feature type="region of interest" description="Disordered" evidence="20">
    <location>
        <begin position="58"/>
        <end position="83"/>
    </location>
</feature>
<keyword evidence="7 17" id="KW-0479">Metal-binding</keyword>
<dbReference type="InterPro" id="IPR027268">
    <property type="entry name" value="Peptidase_M4/M1_CTD_sf"/>
</dbReference>
<dbReference type="Gene3D" id="2.60.40.1910">
    <property type="match status" value="1"/>
</dbReference>
<evidence type="ECO:0000259" key="22">
    <source>
        <dbReference type="Pfam" id="PF11838"/>
    </source>
</evidence>
<feature type="binding site" evidence="17">
    <location>
        <position position="407"/>
    </location>
    <ligand>
        <name>Zn(2+)</name>
        <dbReference type="ChEBI" id="CHEBI:29105"/>
        <note>catalytic</note>
    </ligand>
</feature>
<keyword evidence="14" id="KW-0325">Glycoprotein</keyword>
<evidence type="ECO:0000259" key="23">
    <source>
        <dbReference type="Pfam" id="PF17900"/>
    </source>
</evidence>
<keyword evidence="13" id="KW-1015">Disulfide bond</keyword>
<keyword evidence="6 19" id="KW-0645">Protease</keyword>
<accession>A0A6E8W814</accession>
<dbReference type="GO" id="GO:0005737">
    <property type="term" value="C:cytoplasm"/>
    <property type="evidence" value="ECO:0007669"/>
    <property type="project" value="TreeGrafter"/>
</dbReference>
<dbReference type="Gene3D" id="1.25.50.20">
    <property type="match status" value="1"/>
</dbReference>
<evidence type="ECO:0000256" key="15">
    <source>
        <dbReference type="ARBA" id="ARBA00023288"/>
    </source>
</evidence>
<evidence type="ECO:0000256" key="14">
    <source>
        <dbReference type="ARBA" id="ARBA00023180"/>
    </source>
</evidence>
<feature type="binding site" evidence="17">
    <location>
        <position position="388"/>
    </location>
    <ligand>
        <name>Zn(2+)</name>
        <dbReference type="ChEBI" id="CHEBI:29105"/>
        <note>catalytic</note>
    </ligand>
</feature>
<dbReference type="GO" id="GO:0016285">
    <property type="term" value="F:alanyl aminopeptidase activity"/>
    <property type="evidence" value="ECO:0007669"/>
    <property type="project" value="UniProtKB-EC"/>
</dbReference>
<evidence type="ECO:0000256" key="20">
    <source>
        <dbReference type="SAM" id="MobiDB-lite"/>
    </source>
</evidence>
<keyword evidence="19" id="KW-0031">Aminopeptidase</keyword>
<keyword evidence="11 19" id="KW-0482">Metalloprotease</keyword>
<dbReference type="GO" id="GO:0008270">
    <property type="term" value="F:zinc ion binding"/>
    <property type="evidence" value="ECO:0007669"/>
    <property type="project" value="UniProtKB-UniRule"/>
</dbReference>
<dbReference type="VEuPathDB" id="VectorBase:ACON013155"/>
<dbReference type="CDD" id="cd09601">
    <property type="entry name" value="M1_APN-Q_like"/>
    <property type="match status" value="1"/>
</dbReference>
<dbReference type="GO" id="GO:0070006">
    <property type="term" value="F:metalloaminopeptidase activity"/>
    <property type="evidence" value="ECO:0007669"/>
    <property type="project" value="TreeGrafter"/>
</dbReference>
<dbReference type="EC" id="3.4.11.-" evidence="19"/>
<evidence type="ECO:0000256" key="16">
    <source>
        <dbReference type="PIRSR" id="PIRSR634016-1"/>
    </source>
</evidence>
<keyword evidence="4" id="KW-1003">Cell membrane</keyword>
<feature type="domain" description="ERAP1-like C-terminal" evidence="22">
    <location>
        <begin position="615"/>
        <end position="924"/>
    </location>
</feature>
<protein>
    <recommendedName>
        <fullName evidence="19">Aminopeptidase</fullName>
        <ecNumber evidence="19">3.4.11.-</ecNumber>
    </recommendedName>
</protein>
<dbReference type="GO" id="GO:0005615">
    <property type="term" value="C:extracellular space"/>
    <property type="evidence" value="ECO:0007669"/>
    <property type="project" value="TreeGrafter"/>
</dbReference>
<dbReference type="InterPro" id="IPR042097">
    <property type="entry name" value="Aminopeptidase_N-like_N_sf"/>
</dbReference>
<keyword evidence="5" id="KW-0336">GPI-anchor</keyword>
<dbReference type="AlphaFoldDB" id="A0A6E8W814"/>
<dbReference type="FunFam" id="1.25.50.20:FF:000001">
    <property type="entry name" value="Aminopeptidase"/>
    <property type="match status" value="1"/>
</dbReference>
<dbReference type="InterPro" id="IPR045357">
    <property type="entry name" value="Aminopeptidase_N-like_N"/>
</dbReference>
<dbReference type="InterPro" id="IPR050344">
    <property type="entry name" value="Peptidase_M1_aminopeptidases"/>
</dbReference>
<dbReference type="GO" id="GO:0005886">
    <property type="term" value="C:plasma membrane"/>
    <property type="evidence" value="ECO:0007669"/>
    <property type="project" value="UniProtKB-SubCell"/>
</dbReference>
<keyword evidence="12" id="KW-0472">Membrane</keyword>
<dbReference type="FunFam" id="2.60.40.1910:FF:000008">
    <property type="entry name" value="Aminopeptidase"/>
    <property type="match status" value="1"/>
</dbReference>
<dbReference type="SUPFAM" id="SSF55486">
    <property type="entry name" value="Metalloproteases ('zincins'), catalytic domain"/>
    <property type="match status" value="1"/>
</dbReference>
<evidence type="ECO:0000256" key="19">
    <source>
        <dbReference type="RuleBase" id="RU364040"/>
    </source>
</evidence>
<dbReference type="Gene3D" id="1.10.390.10">
    <property type="entry name" value="Neutral Protease Domain 2"/>
    <property type="match status" value="1"/>
</dbReference>
<evidence type="ECO:0000256" key="18">
    <source>
        <dbReference type="PIRSR" id="PIRSR634016-4"/>
    </source>
</evidence>
<dbReference type="Pfam" id="PF11838">
    <property type="entry name" value="ERAP1_C"/>
    <property type="match status" value="1"/>
</dbReference>
<keyword evidence="9 19" id="KW-0378">Hydrolase</keyword>
<dbReference type="GO" id="GO:0006508">
    <property type="term" value="P:proteolysis"/>
    <property type="evidence" value="ECO:0007669"/>
    <property type="project" value="UniProtKB-KW"/>
</dbReference>
<feature type="domain" description="Peptidase M1 membrane alanine aminopeptidase" evidence="21">
    <location>
        <begin position="310"/>
        <end position="537"/>
    </location>
</feature>
<comment type="similarity">
    <text evidence="3 19">Belongs to the peptidase M1 family.</text>
</comment>
<evidence type="ECO:0000256" key="10">
    <source>
        <dbReference type="ARBA" id="ARBA00022833"/>
    </source>
</evidence>
<keyword evidence="10 17" id="KW-0862">Zinc</keyword>
<dbReference type="PANTHER" id="PTHR11533">
    <property type="entry name" value="PROTEASE M1 ZINC METALLOPROTEASE"/>
    <property type="match status" value="1"/>
</dbReference>
<evidence type="ECO:0000256" key="17">
    <source>
        <dbReference type="PIRSR" id="PIRSR634016-3"/>
    </source>
</evidence>
<dbReference type="Proteomes" id="UP001105220">
    <property type="component" value="Unplaced"/>
</dbReference>
<evidence type="ECO:0000256" key="7">
    <source>
        <dbReference type="ARBA" id="ARBA00022723"/>
    </source>
</evidence>
<evidence type="ECO:0000256" key="9">
    <source>
        <dbReference type="ARBA" id="ARBA00022801"/>
    </source>
</evidence>
<dbReference type="InterPro" id="IPR034016">
    <property type="entry name" value="M1_APN-typ"/>
</dbReference>
<dbReference type="Gene3D" id="2.60.40.1730">
    <property type="entry name" value="tricorn interacting facor f3 domain"/>
    <property type="match status" value="1"/>
</dbReference>
<evidence type="ECO:0000256" key="12">
    <source>
        <dbReference type="ARBA" id="ARBA00023136"/>
    </source>
</evidence>
<comment type="subcellular location">
    <subcellularLocation>
        <location evidence="2">Cell membrane</location>
        <topology evidence="2">Lipid-anchor</topology>
        <topology evidence="2">GPI-anchor</topology>
    </subcellularLocation>
</comment>
<keyword evidence="25" id="KW-1185">Reference proteome</keyword>
<dbReference type="GO" id="GO:0043171">
    <property type="term" value="P:peptide catabolic process"/>
    <property type="evidence" value="ECO:0007669"/>
    <property type="project" value="TreeGrafter"/>
</dbReference>
<evidence type="ECO:0000256" key="2">
    <source>
        <dbReference type="ARBA" id="ARBA00004609"/>
    </source>
</evidence>
<dbReference type="SUPFAM" id="SSF63737">
    <property type="entry name" value="Leukotriene A4 hydrolase N-terminal domain"/>
    <property type="match status" value="1"/>
</dbReference>
<feature type="binding site" evidence="17">
    <location>
        <position position="384"/>
    </location>
    <ligand>
        <name>Zn(2+)</name>
        <dbReference type="ChEBI" id="CHEBI:29105"/>
        <note>catalytic</note>
    </ligand>
</feature>
<dbReference type="InterPro" id="IPR014782">
    <property type="entry name" value="Peptidase_M1_dom"/>
</dbReference>
<evidence type="ECO:0000256" key="3">
    <source>
        <dbReference type="ARBA" id="ARBA00010136"/>
    </source>
</evidence>
<dbReference type="PRINTS" id="PR00756">
    <property type="entry name" value="ALADIPTASE"/>
</dbReference>
<evidence type="ECO:0000313" key="24">
    <source>
        <dbReference type="EnsemblMetazoa" id="ACON013155-PA"/>
    </source>
</evidence>